<reference evidence="8" key="1">
    <citation type="submission" date="2020-06" db="EMBL/GenBank/DDBJ databases">
        <authorList>
            <consortium name="Plant Systems Biology data submission"/>
        </authorList>
    </citation>
    <scope>NUCLEOTIDE SEQUENCE</scope>
    <source>
        <strain evidence="8">D6</strain>
    </source>
</reference>
<dbReference type="GO" id="GO:0051537">
    <property type="term" value="F:2 iron, 2 sulfur cluster binding"/>
    <property type="evidence" value="ECO:0007669"/>
    <property type="project" value="UniProtKB-KW"/>
</dbReference>
<gene>
    <name evidence="8" type="ORF">SEMRO_961_G224910.1</name>
</gene>
<protein>
    <submittedName>
        <fullName evidence="8">Inherit from COG: nitrite reductase (Nad(P)h) small subunit</fullName>
    </submittedName>
</protein>
<comment type="caution">
    <text evidence="8">The sequence shown here is derived from an EMBL/GenBank/DDBJ whole genome shotgun (WGS) entry which is preliminary data.</text>
</comment>
<keyword evidence="6" id="KW-0534">Nitrate assimilation</keyword>
<evidence type="ECO:0000256" key="4">
    <source>
        <dbReference type="ARBA" id="ARBA00023004"/>
    </source>
</evidence>
<dbReference type="SUPFAM" id="SSF50022">
    <property type="entry name" value="ISP domain"/>
    <property type="match status" value="1"/>
</dbReference>
<dbReference type="InterPro" id="IPR017941">
    <property type="entry name" value="Rieske_2Fe-2S"/>
</dbReference>
<keyword evidence="4" id="KW-0408">Iron</keyword>
<dbReference type="InterPro" id="IPR012748">
    <property type="entry name" value="Rieske-like_NirD"/>
</dbReference>
<keyword evidence="5" id="KW-0411">Iron-sulfur</keyword>
<dbReference type="GO" id="GO:0008942">
    <property type="term" value="F:nitrite reductase [NAD(P)H] activity"/>
    <property type="evidence" value="ECO:0007669"/>
    <property type="project" value="InterPro"/>
</dbReference>
<keyword evidence="2" id="KW-0479">Metal-binding</keyword>
<dbReference type="Proteomes" id="UP001153069">
    <property type="component" value="Unassembled WGS sequence"/>
</dbReference>
<dbReference type="Gene3D" id="2.102.10.10">
    <property type="entry name" value="Rieske [2Fe-2S] iron-sulphur domain"/>
    <property type="match status" value="1"/>
</dbReference>
<proteinExistence type="predicted"/>
<evidence type="ECO:0000259" key="7">
    <source>
        <dbReference type="PROSITE" id="PS51296"/>
    </source>
</evidence>
<feature type="domain" description="Rieske" evidence="7">
    <location>
        <begin position="80"/>
        <end position="190"/>
    </location>
</feature>
<dbReference type="PROSITE" id="PS51296">
    <property type="entry name" value="RIESKE"/>
    <property type="match status" value="1"/>
</dbReference>
<keyword evidence="3" id="KW-0560">Oxidoreductase</keyword>
<evidence type="ECO:0000256" key="1">
    <source>
        <dbReference type="ARBA" id="ARBA00022714"/>
    </source>
</evidence>
<dbReference type="InterPro" id="IPR036922">
    <property type="entry name" value="Rieske_2Fe-2S_sf"/>
</dbReference>
<dbReference type="OrthoDB" id="423598at2759"/>
<dbReference type="Pfam" id="PF13806">
    <property type="entry name" value="Rieske_2"/>
    <property type="match status" value="1"/>
</dbReference>
<dbReference type="AlphaFoldDB" id="A0A9N8EGC8"/>
<evidence type="ECO:0000256" key="3">
    <source>
        <dbReference type="ARBA" id="ARBA00023002"/>
    </source>
</evidence>
<keyword evidence="1" id="KW-0001">2Fe-2S</keyword>
<keyword evidence="9" id="KW-1185">Reference proteome</keyword>
<name>A0A9N8EGC8_9STRA</name>
<evidence type="ECO:0000313" key="8">
    <source>
        <dbReference type="EMBL" id="CAB9518746.1"/>
    </source>
</evidence>
<evidence type="ECO:0000256" key="2">
    <source>
        <dbReference type="ARBA" id="ARBA00022723"/>
    </source>
</evidence>
<dbReference type="GO" id="GO:0042128">
    <property type="term" value="P:nitrate assimilation"/>
    <property type="evidence" value="ECO:0007669"/>
    <property type="project" value="UniProtKB-KW"/>
</dbReference>
<accession>A0A9N8EGC8</accession>
<evidence type="ECO:0000256" key="5">
    <source>
        <dbReference type="ARBA" id="ARBA00023014"/>
    </source>
</evidence>
<dbReference type="GO" id="GO:0046872">
    <property type="term" value="F:metal ion binding"/>
    <property type="evidence" value="ECO:0007669"/>
    <property type="project" value="UniProtKB-KW"/>
</dbReference>
<evidence type="ECO:0000256" key="6">
    <source>
        <dbReference type="ARBA" id="ARBA00023063"/>
    </source>
</evidence>
<organism evidence="8 9">
    <name type="scientific">Seminavis robusta</name>
    <dbReference type="NCBI Taxonomy" id="568900"/>
    <lineage>
        <taxon>Eukaryota</taxon>
        <taxon>Sar</taxon>
        <taxon>Stramenopiles</taxon>
        <taxon>Ochrophyta</taxon>
        <taxon>Bacillariophyta</taxon>
        <taxon>Bacillariophyceae</taxon>
        <taxon>Bacillariophycidae</taxon>
        <taxon>Naviculales</taxon>
        <taxon>Naviculaceae</taxon>
        <taxon>Seminavis</taxon>
    </lineage>
</organism>
<evidence type="ECO:0000313" key="9">
    <source>
        <dbReference type="Proteomes" id="UP001153069"/>
    </source>
</evidence>
<sequence length="220" mass="23241">MKLNSIFLRYPSTTTMHTTQFRLHISFLCRSSNNRFTMKLTILATLIACVSAFTGEPLRTSVKSSSALSMAAIQPKLAYVPCIPLSDLPKPGSATSGVAGGLAICIAVDPKGSVYALGDKCPPVNQPLSFGKVNDDGTIQDPVLGTKFSLKTGEVVDWCPAGLGKIIGGAFSPVGVPSYPVRQSGGSLQVQVDVNAKLAFESKYWTGVLDAQGKSDGTYY</sequence>
<dbReference type="EMBL" id="CAICTM010000959">
    <property type="protein sequence ID" value="CAB9518746.1"/>
    <property type="molecule type" value="Genomic_DNA"/>
</dbReference>